<accession>A0A4V1QWS2</accession>
<dbReference type="SUPFAM" id="SSF48179">
    <property type="entry name" value="6-phosphogluconate dehydrogenase C-terminal domain-like"/>
    <property type="match status" value="1"/>
</dbReference>
<evidence type="ECO:0000256" key="1">
    <source>
        <dbReference type="ARBA" id="ARBA00009080"/>
    </source>
</evidence>
<evidence type="ECO:0000256" key="3">
    <source>
        <dbReference type="ARBA" id="ARBA00023027"/>
    </source>
</evidence>
<evidence type="ECO:0000313" key="7">
    <source>
        <dbReference type="EMBL" id="RXZ67146.1"/>
    </source>
</evidence>
<evidence type="ECO:0000256" key="4">
    <source>
        <dbReference type="PIRSR" id="PIRSR000103-1"/>
    </source>
</evidence>
<organism evidence="7 8">
    <name type="scientific">Agromyces albus</name>
    <dbReference type="NCBI Taxonomy" id="205332"/>
    <lineage>
        <taxon>Bacteria</taxon>
        <taxon>Bacillati</taxon>
        <taxon>Actinomycetota</taxon>
        <taxon>Actinomycetes</taxon>
        <taxon>Micrococcales</taxon>
        <taxon>Microbacteriaceae</taxon>
        <taxon>Agromyces</taxon>
    </lineage>
</organism>
<sequence length="306" mass="31683">MSVPQTYPTTVAVVGLGNMGMPMARHLLGAARETGGTLIVHARNRDKVSALLHDGAEWADDPAGLASASVVLSVLPDIPQLEAMLWGDHGIIQAVTAPTVLLIASTSAPSLVRELAARAASESSGLVSVVDCPVSGGVEGAQNAELAIMVGGDAASVSSAMPVLERLGTPVHLGPLGSGQVAKACNQAIVAATVLALGEAAVLADRSGLDVRALFELLGRGYASSRILETRGDRIVDRDYRVAGPARYMVKDLGFALDEARRTDTVLPQTEALLAAFTALVDRGYGDDDIAVTRAFVESLSERPLD</sequence>
<dbReference type="InterPro" id="IPR006115">
    <property type="entry name" value="6PGDH_NADP-bd"/>
</dbReference>
<dbReference type="InterPro" id="IPR002204">
    <property type="entry name" value="3-OH-isobutyrate_DH-rel_CS"/>
</dbReference>
<dbReference type="EMBL" id="SDPN01000061">
    <property type="protein sequence ID" value="RXZ67146.1"/>
    <property type="molecule type" value="Genomic_DNA"/>
</dbReference>
<dbReference type="Gene3D" id="3.40.50.720">
    <property type="entry name" value="NAD(P)-binding Rossmann-like Domain"/>
    <property type="match status" value="1"/>
</dbReference>
<evidence type="ECO:0000259" key="5">
    <source>
        <dbReference type="Pfam" id="PF03446"/>
    </source>
</evidence>
<name>A0A4V1QWS2_9MICO</name>
<dbReference type="Pfam" id="PF03446">
    <property type="entry name" value="NAD_binding_2"/>
    <property type="match status" value="1"/>
</dbReference>
<dbReference type="Pfam" id="PF14833">
    <property type="entry name" value="NAD_binding_11"/>
    <property type="match status" value="1"/>
</dbReference>
<proteinExistence type="inferred from homology"/>
<dbReference type="SUPFAM" id="SSF51735">
    <property type="entry name" value="NAD(P)-binding Rossmann-fold domains"/>
    <property type="match status" value="1"/>
</dbReference>
<evidence type="ECO:0000313" key="8">
    <source>
        <dbReference type="Proteomes" id="UP000293865"/>
    </source>
</evidence>
<feature type="active site" evidence="4">
    <location>
        <position position="183"/>
    </location>
</feature>
<dbReference type="PROSITE" id="PS00895">
    <property type="entry name" value="3_HYDROXYISOBUT_DH"/>
    <property type="match status" value="1"/>
</dbReference>
<keyword evidence="3" id="KW-0520">NAD</keyword>
<dbReference type="GO" id="GO:0051287">
    <property type="term" value="F:NAD binding"/>
    <property type="evidence" value="ECO:0007669"/>
    <property type="project" value="InterPro"/>
</dbReference>
<comment type="caution">
    <text evidence="7">The sequence shown here is derived from an EMBL/GenBank/DDBJ whole genome shotgun (WGS) entry which is preliminary data.</text>
</comment>
<dbReference type="OrthoDB" id="3185659at2"/>
<dbReference type="InterPro" id="IPR015815">
    <property type="entry name" value="HIBADH-related"/>
</dbReference>
<dbReference type="InterPro" id="IPR036291">
    <property type="entry name" value="NAD(P)-bd_dom_sf"/>
</dbReference>
<keyword evidence="2" id="KW-0560">Oxidoreductase</keyword>
<dbReference type="PANTHER" id="PTHR43060:SF15">
    <property type="entry name" value="3-HYDROXYISOBUTYRATE DEHYDROGENASE-LIKE 1, MITOCHONDRIAL-RELATED"/>
    <property type="match status" value="1"/>
</dbReference>
<dbReference type="InterPro" id="IPR029154">
    <property type="entry name" value="HIBADH-like_NADP-bd"/>
</dbReference>
<dbReference type="GO" id="GO:0016491">
    <property type="term" value="F:oxidoreductase activity"/>
    <property type="evidence" value="ECO:0007669"/>
    <property type="project" value="UniProtKB-KW"/>
</dbReference>
<feature type="domain" description="3-hydroxyisobutyrate dehydrogenase-like NAD-binding" evidence="6">
    <location>
        <begin position="177"/>
        <end position="290"/>
    </location>
</feature>
<dbReference type="GO" id="GO:0016054">
    <property type="term" value="P:organic acid catabolic process"/>
    <property type="evidence" value="ECO:0007669"/>
    <property type="project" value="UniProtKB-ARBA"/>
</dbReference>
<comment type="similarity">
    <text evidence="1">Belongs to the HIBADH-related family.</text>
</comment>
<protein>
    <submittedName>
        <fullName evidence="7">NAD(P)-dependent oxidoreductase</fullName>
    </submittedName>
</protein>
<keyword evidence="8" id="KW-1185">Reference proteome</keyword>
<gene>
    <name evidence="7" type="ORF">ESP51_19025</name>
</gene>
<dbReference type="Gene3D" id="1.10.1040.10">
    <property type="entry name" value="N-(1-d-carboxylethyl)-l-norvaline Dehydrogenase, domain 2"/>
    <property type="match status" value="1"/>
</dbReference>
<dbReference type="RefSeq" id="WP_129522462.1">
    <property type="nucleotide sequence ID" value="NZ_SDPN01000061.1"/>
</dbReference>
<dbReference type="AlphaFoldDB" id="A0A4V1QWS2"/>
<evidence type="ECO:0000259" key="6">
    <source>
        <dbReference type="Pfam" id="PF14833"/>
    </source>
</evidence>
<evidence type="ECO:0000256" key="2">
    <source>
        <dbReference type="ARBA" id="ARBA00023002"/>
    </source>
</evidence>
<dbReference type="GO" id="GO:0050661">
    <property type="term" value="F:NADP binding"/>
    <property type="evidence" value="ECO:0007669"/>
    <property type="project" value="InterPro"/>
</dbReference>
<reference evidence="7 8" key="1">
    <citation type="submission" date="2019-01" db="EMBL/GenBank/DDBJ databases">
        <title>Agromyces.</title>
        <authorList>
            <person name="Li J."/>
        </authorList>
    </citation>
    <scope>NUCLEOTIDE SEQUENCE [LARGE SCALE GENOMIC DNA]</scope>
    <source>
        <strain evidence="7 8">DSM 15934</strain>
    </source>
</reference>
<dbReference type="PIRSF" id="PIRSF000103">
    <property type="entry name" value="HIBADH"/>
    <property type="match status" value="1"/>
</dbReference>
<dbReference type="PANTHER" id="PTHR43060">
    <property type="entry name" value="3-HYDROXYISOBUTYRATE DEHYDROGENASE-LIKE 1, MITOCHONDRIAL-RELATED"/>
    <property type="match status" value="1"/>
</dbReference>
<dbReference type="InterPro" id="IPR008927">
    <property type="entry name" value="6-PGluconate_DH-like_C_sf"/>
</dbReference>
<dbReference type="Proteomes" id="UP000293865">
    <property type="component" value="Unassembled WGS sequence"/>
</dbReference>
<feature type="domain" description="6-phosphogluconate dehydrogenase NADP-binding" evidence="5">
    <location>
        <begin position="10"/>
        <end position="171"/>
    </location>
</feature>
<dbReference type="InterPro" id="IPR013328">
    <property type="entry name" value="6PGD_dom2"/>
</dbReference>